<keyword evidence="4" id="KW-1185">Reference proteome</keyword>
<dbReference type="AlphaFoldDB" id="A0AAW9DME0"/>
<reference evidence="3 4" key="1">
    <citation type="submission" date="2023-11" db="EMBL/GenBank/DDBJ databases">
        <title>MicrobeMod: A computational toolkit for identifying prokaryotic methylation and restriction-modification with nanopore sequencing.</title>
        <authorList>
            <person name="Crits-Christoph A."/>
            <person name="Kang S.C."/>
            <person name="Lee H."/>
            <person name="Ostrov N."/>
        </authorList>
    </citation>
    <scope>NUCLEOTIDE SEQUENCE [LARGE SCALE GENOMIC DNA]</scope>
    <source>
        <strain evidence="3 4">DSMZ 700</strain>
    </source>
</reference>
<dbReference type="InterPro" id="IPR049809">
    <property type="entry name" value="YehF/YfeS-like_WGR"/>
</dbReference>
<evidence type="ECO:0000256" key="1">
    <source>
        <dbReference type="SAM" id="Phobius"/>
    </source>
</evidence>
<dbReference type="CDD" id="cd07996">
    <property type="entry name" value="WGR_MMR_like"/>
    <property type="match status" value="1"/>
</dbReference>
<dbReference type="Pfam" id="PF05406">
    <property type="entry name" value="WGR"/>
    <property type="match status" value="1"/>
</dbReference>
<dbReference type="SUPFAM" id="SSF142921">
    <property type="entry name" value="WGR domain-like"/>
    <property type="match status" value="1"/>
</dbReference>
<feature type="domain" description="WGR" evidence="2">
    <location>
        <begin position="20"/>
        <end position="74"/>
    </location>
</feature>
<accession>A0AAW9DME0</accession>
<keyword evidence="1" id="KW-0812">Transmembrane</keyword>
<protein>
    <submittedName>
        <fullName evidence="3">WGR domain-containing protein</fullName>
    </submittedName>
</protein>
<proteinExistence type="predicted"/>
<organism evidence="3 4">
    <name type="scientific">Acidiphilium acidophilum</name>
    <name type="common">Thiobacillus acidophilus</name>
    <dbReference type="NCBI Taxonomy" id="76588"/>
    <lineage>
        <taxon>Bacteria</taxon>
        <taxon>Pseudomonadati</taxon>
        <taxon>Pseudomonadota</taxon>
        <taxon>Alphaproteobacteria</taxon>
        <taxon>Acetobacterales</taxon>
        <taxon>Acidocellaceae</taxon>
        <taxon>Acidiphilium</taxon>
    </lineage>
</organism>
<dbReference type="InterPro" id="IPR008893">
    <property type="entry name" value="WGR_domain"/>
</dbReference>
<keyword evidence="1" id="KW-1133">Transmembrane helix</keyword>
<feature type="transmembrane region" description="Helical" evidence="1">
    <location>
        <begin position="85"/>
        <end position="106"/>
    </location>
</feature>
<keyword evidence="1" id="KW-0472">Membrane</keyword>
<sequence>MKQSPAMDGVILELRARAPELNRFRSWRIEIDRDLFGLLNARITYGRIGTTGRTLRWDFENDAEAARFLRVKLRRRASGTMRRGAAYRVVEASPVVAPFVGMFMPIDG</sequence>
<dbReference type="InterPro" id="IPR036930">
    <property type="entry name" value="WGR_dom_sf"/>
</dbReference>
<evidence type="ECO:0000313" key="3">
    <source>
        <dbReference type="EMBL" id="MDX5929764.1"/>
    </source>
</evidence>
<gene>
    <name evidence="3" type="ORF">SIL87_03165</name>
</gene>
<evidence type="ECO:0000259" key="2">
    <source>
        <dbReference type="Pfam" id="PF05406"/>
    </source>
</evidence>
<dbReference type="EMBL" id="JAWXYB010000018">
    <property type="protein sequence ID" value="MDX5929764.1"/>
    <property type="molecule type" value="Genomic_DNA"/>
</dbReference>
<evidence type="ECO:0000313" key="4">
    <source>
        <dbReference type="Proteomes" id="UP001279553"/>
    </source>
</evidence>
<comment type="caution">
    <text evidence="3">The sequence shown here is derived from an EMBL/GenBank/DDBJ whole genome shotgun (WGS) entry which is preliminary data.</text>
</comment>
<dbReference type="Proteomes" id="UP001279553">
    <property type="component" value="Unassembled WGS sequence"/>
</dbReference>
<name>A0AAW9DME0_ACIAO</name>